<protein>
    <submittedName>
        <fullName evidence="2">Uncharacterized protein</fullName>
    </submittedName>
</protein>
<sequence>MRRATAVVGRRGLLETLGFLGMEPAAGAAAAGSLPLPPSARLGSAETDEDSKRQETLATVMRRLPDASLEDIVAVIEASAAAGLEDRQLSDAACKELIGDASQLKPEQLMATSMALAKIGHFSTDWKNTVSEHVRSNLGSFRPAVLAALVKAFGIAGYVDTAFYDMVSEYVEQNIKSLGPHHLAEIAFGASKGGCVTERLQSSVEKVAPDFVKQADMRGLSFFMEAYTLLRCFSNSIAEQAGHRFSHEMHGTDSGSVVRLMKAMTKLGQDDDQLFSSIAAELLDRGVHLLTPQDVSSVLSIFSGLMMYDKELVDAIVLHVLRHPQAFSEDLHKIQECCNNFGHYNSDLSEAVEKHGNPVSAGFQTA</sequence>
<comment type="caution">
    <text evidence="2">The sequence shown here is derived from an EMBL/GenBank/DDBJ whole genome shotgun (WGS) entry which is preliminary data.</text>
</comment>
<evidence type="ECO:0000313" key="3">
    <source>
        <dbReference type="Proteomes" id="UP001485043"/>
    </source>
</evidence>
<name>A0AAW1SND9_9CHLO</name>
<accession>A0AAW1SND9</accession>
<organism evidence="2 3">
    <name type="scientific">Apatococcus fuscideae</name>
    <dbReference type="NCBI Taxonomy" id="2026836"/>
    <lineage>
        <taxon>Eukaryota</taxon>
        <taxon>Viridiplantae</taxon>
        <taxon>Chlorophyta</taxon>
        <taxon>core chlorophytes</taxon>
        <taxon>Trebouxiophyceae</taxon>
        <taxon>Chlorellales</taxon>
        <taxon>Chlorellaceae</taxon>
        <taxon>Apatococcus</taxon>
    </lineage>
</organism>
<feature type="region of interest" description="Disordered" evidence="1">
    <location>
        <begin position="30"/>
        <end position="52"/>
    </location>
</feature>
<evidence type="ECO:0000313" key="2">
    <source>
        <dbReference type="EMBL" id="KAK9850251.1"/>
    </source>
</evidence>
<feature type="compositionally biased region" description="Low complexity" evidence="1">
    <location>
        <begin position="30"/>
        <end position="45"/>
    </location>
</feature>
<gene>
    <name evidence="2" type="ORF">WJX84_000884</name>
</gene>
<reference evidence="2 3" key="1">
    <citation type="journal article" date="2024" name="Nat. Commun.">
        <title>Phylogenomics reveals the evolutionary origins of lichenization in chlorophyte algae.</title>
        <authorList>
            <person name="Puginier C."/>
            <person name="Libourel C."/>
            <person name="Otte J."/>
            <person name="Skaloud P."/>
            <person name="Haon M."/>
            <person name="Grisel S."/>
            <person name="Petersen M."/>
            <person name="Berrin J.G."/>
            <person name="Delaux P.M."/>
            <person name="Dal Grande F."/>
            <person name="Keller J."/>
        </authorList>
    </citation>
    <scope>NUCLEOTIDE SEQUENCE [LARGE SCALE GENOMIC DNA]</scope>
    <source>
        <strain evidence="2 3">SAG 2523</strain>
    </source>
</reference>
<keyword evidence="3" id="KW-1185">Reference proteome</keyword>
<dbReference type="EMBL" id="JALJOV010001300">
    <property type="protein sequence ID" value="KAK9850251.1"/>
    <property type="molecule type" value="Genomic_DNA"/>
</dbReference>
<dbReference type="Proteomes" id="UP001485043">
    <property type="component" value="Unassembled WGS sequence"/>
</dbReference>
<proteinExistence type="predicted"/>
<dbReference type="AlphaFoldDB" id="A0AAW1SND9"/>
<evidence type="ECO:0000256" key="1">
    <source>
        <dbReference type="SAM" id="MobiDB-lite"/>
    </source>
</evidence>